<reference evidence="10 11" key="1">
    <citation type="journal article" date="2015" name="Int J Genomics">
        <title>Comparative Genomics Revealed Genetic Diversity and Species/Strain-Level Differences in Carbohydrate Metabolism of Three Probiotic Bifidobacterial Species.</title>
        <authorList>
            <person name="Odamaki T."/>
            <person name="Horigome A."/>
            <person name="Sugahara H."/>
            <person name="Hashikura N."/>
            <person name="Minami J."/>
            <person name="Xiao J.Z."/>
            <person name="Abe F."/>
        </authorList>
    </citation>
    <scope>NUCLEOTIDE SEQUENCE [LARGE SCALE GENOMIC DNA]</scope>
    <source>
        <strain evidence="10 11">MCC 1114</strain>
    </source>
</reference>
<feature type="transmembrane region" description="Helical" evidence="7">
    <location>
        <begin position="6"/>
        <end position="29"/>
    </location>
</feature>
<dbReference type="Gene3D" id="3.30.70.260">
    <property type="match status" value="1"/>
</dbReference>
<dbReference type="PANTHER" id="PTHR33778">
    <property type="entry name" value="PROTEIN MGTC"/>
    <property type="match status" value="1"/>
</dbReference>
<dbReference type="Pfam" id="PF21770">
    <property type="entry name" value="MgtC_SapB_C"/>
    <property type="match status" value="1"/>
</dbReference>
<dbReference type="Pfam" id="PF02308">
    <property type="entry name" value="MgtC"/>
    <property type="match status" value="1"/>
</dbReference>
<evidence type="ECO:0000256" key="5">
    <source>
        <dbReference type="ARBA" id="ARBA00022989"/>
    </source>
</evidence>
<feature type="domain" description="MgtC-like C-terminal" evidence="9">
    <location>
        <begin position="159"/>
        <end position="235"/>
    </location>
</feature>
<evidence type="ECO:0000259" key="9">
    <source>
        <dbReference type="Pfam" id="PF21770"/>
    </source>
</evidence>
<dbReference type="GO" id="GO:0005886">
    <property type="term" value="C:plasma membrane"/>
    <property type="evidence" value="ECO:0007669"/>
    <property type="project" value="UniProtKB-SubCell"/>
</dbReference>
<evidence type="ECO:0000256" key="4">
    <source>
        <dbReference type="ARBA" id="ARBA00022692"/>
    </source>
</evidence>
<comment type="caution">
    <text evidence="10">The sequence shown here is derived from an EMBL/GenBank/DDBJ whole genome shotgun (WGS) entry which is preliminary data.</text>
</comment>
<feature type="transmembrane region" description="Helical" evidence="7">
    <location>
        <begin position="41"/>
        <end position="62"/>
    </location>
</feature>
<dbReference type="InterPro" id="IPR003416">
    <property type="entry name" value="MgtC/SapB/SrpB/YhiD_fam"/>
</dbReference>
<dbReference type="EMBL" id="AVQC01000009">
    <property type="protein sequence ID" value="KOA65661.1"/>
    <property type="molecule type" value="Genomic_DNA"/>
</dbReference>
<dbReference type="Proteomes" id="UP000036802">
    <property type="component" value="Unassembled WGS sequence"/>
</dbReference>
<keyword evidence="5 7" id="KW-1133">Transmembrane helix</keyword>
<evidence type="ECO:0000256" key="2">
    <source>
        <dbReference type="ARBA" id="ARBA00009298"/>
    </source>
</evidence>
<protein>
    <recommendedName>
        <fullName evidence="12">Magnesium transporter MgtC</fullName>
    </recommendedName>
</protein>
<keyword evidence="6 7" id="KW-0472">Membrane</keyword>
<evidence type="ECO:0008006" key="12">
    <source>
        <dbReference type="Google" id="ProtNLM"/>
    </source>
</evidence>
<dbReference type="RefSeq" id="WP_155466498.1">
    <property type="nucleotide sequence ID" value="NZ_AVQC01000009.1"/>
</dbReference>
<keyword evidence="3" id="KW-1003">Cell membrane</keyword>
<evidence type="ECO:0000313" key="10">
    <source>
        <dbReference type="EMBL" id="KOA65661.1"/>
    </source>
</evidence>
<evidence type="ECO:0000313" key="11">
    <source>
        <dbReference type="Proteomes" id="UP000036802"/>
    </source>
</evidence>
<dbReference type="PATRIC" id="fig|1365964.3.peg.1200"/>
<evidence type="ECO:0000256" key="6">
    <source>
        <dbReference type="ARBA" id="ARBA00023136"/>
    </source>
</evidence>
<comment type="similarity">
    <text evidence="2">Belongs to the MgtC/SapB family.</text>
</comment>
<accession>A0A0L7D1A6</accession>
<organism evidence="10 11">
    <name type="scientific">Bifidobacterium breve MCC 1114</name>
    <dbReference type="NCBI Taxonomy" id="1365964"/>
    <lineage>
        <taxon>Bacteria</taxon>
        <taxon>Bacillati</taxon>
        <taxon>Actinomycetota</taxon>
        <taxon>Actinomycetes</taxon>
        <taxon>Bifidobacteriales</taxon>
        <taxon>Bifidobacteriaceae</taxon>
        <taxon>Bifidobacterium</taxon>
    </lineage>
</organism>
<feature type="domain" description="MgtC/SapB/SrpB/YhiD N-terminal" evidence="8">
    <location>
        <begin position="18"/>
        <end position="139"/>
    </location>
</feature>
<dbReference type="PRINTS" id="PR01837">
    <property type="entry name" value="MGTCSAPBPROT"/>
</dbReference>
<gene>
    <name evidence="10" type="ORF">BBM1114_05955</name>
</gene>
<dbReference type="InterPro" id="IPR048640">
    <property type="entry name" value="MgtC-like_C"/>
</dbReference>
<evidence type="ECO:0000256" key="3">
    <source>
        <dbReference type="ARBA" id="ARBA00022475"/>
    </source>
</evidence>
<dbReference type="AlphaFoldDB" id="A0A0L7D1A6"/>
<dbReference type="InterPro" id="IPR049177">
    <property type="entry name" value="MgtC_SapB_SrpB_YhiD_N"/>
</dbReference>
<keyword evidence="4 7" id="KW-0812">Transmembrane</keyword>
<name>A0A0L7D1A6_BIFBR</name>
<sequence length="262" mass="27745">MFTTFSLAIILDCTVRIVLGTALGSLIGLERQLRARSAGIRTNALVALGSTLFVLASELAAASGSSGDPTRVAVQVASGIGFLGAGVIPKHGASVSGLNTAATLWASAAVGTRTGSGDLVIAIIGAVMVVLANPLFHAIGSFIDRRRSINNYETVGHEYTFEVRCLQQHEVKIRSLVFDAVHRPGFSVRSIAATDLPDDIVSITAVLDTTKRNDADIEKSIKAVIQTPEALGVRWDVEHITTSDGYDNALRTANMVTRRALY</sequence>
<comment type="subcellular location">
    <subcellularLocation>
        <location evidence="1">Cell membrane</location>
        <topology evidence="1">Multi-pass membrane protein</topology>
    </subcellularLocation>
</comment>
<evidence type="ECO:0000256" key="1">
    <source>
        <dbReference type="ARBA" id="ARBA00004651"/>
    </source>
</evidence>
<feature type="transmembrane region" description="Helical" evidence="7">
    <location>
        <begin position="119"/>
        <end position="139"/>
    </location>
</feature>
<dbReference type="PANTHER" id="PTHR33778:SF3">
    <property type="entry name" value="PROTEIN MGTC"/>
    <property type="match status" value="1"/>
</dbReference>
<evidence type="ECO:0000256" key="7">
    <source>
        <dbReference type="SAM" id="Phobius"/>
    </source>
</evidence>
<proteinExistence type="inferred from homology"/>
<evidence type="ECO:0000259" key="8">
    <source>
        <dbReference type="Pfam" id="PF02308"/>
    </source>
</evidence>